<dbReference type="InterPro" id="IPR027417">
    <property type="entry name" value="P-loop_NTPase"/>
</dbReference>
<name>A0ABR3SRV9_9PEZI</name>
<evidence type="ECO:0000313" key="3">
    <source>
        <dbReference type="EMBL" id="KAL1628076.1"/>
    </source>
</evidence>
<reference evidence="3 4" key="1">
    <citation type="submission" date="2024-02" db="EMBL/GenBank/DDBJ databases">
        <title>De novo assembly and annotation of 12 fungi associated with fruit tree decline syndrome in Ontario, Canada.</title>
        <authorList>
            <person name="Sulman M."/>
            <person name="Ellouze W."/>
            <person name="Ilyukhin E."/>
        </authorList>
    </citation>
    <scope>NUCLEOTIDE SEQUENCE [LARGE SCALE GENOMIC DNA]</scope>
    <source>
        <strain evidence="3 4">M1-105</strain>
    </source>
</reference>
<dbReference type="Proteomes" id="UP001521116">
    <property type="component" value="Unassembled WGS sequence"/>
</dbReference>
<proteinExistence type="predicted"/>
<dbReference type="SMART" id="SM00173">
    <property type="entry name" value="RAS"/>
    <property type="match status" value="1"/>
</dbReference>
<dbReference type="PANTHER" id="PTHR47978">
    <property type="match status" value="1"/>
</dbReference>
<keyword evidence="4" id="KW-1185">Reference proteome</keyword>
<dbReference type="InterPro" id="IPR017231">
    <property type="entry name" value="Small_GTPase_Tem1/Spg1"/>
</dbReference>
<organism evidence="3 4">
    <name type="scientific">Neofusicoccum ribis</name>
    <dbReference type="NCBI Taxonomy" id="45134"/>
    <lineage>
        <taxon>Eukaryota</taxon>
        <taxon>Fungi</taxon>
        <taxon>Dikarya</taxon>
        <taxon>Ascomycota</taxon>
        <taxon>Pezizomycotina</taxon>
        <taxon>Dothideomycetes</taxon>
        <taxon>Dothideomycetes incertae sedis</taxon>
        <taxon>Botryosphaeriales</taxon>
        <taxon>Botryosphaeriaceae</taxon>
        <taxon>Neofusicoccum</taxon>
    </lineage>
</organism>
<feature type="compositionally biased region" description="Polar residues" evidence="2">
    <location>
        <begin position="130"/>
        <end position="152"/>
    </location>
</feature>
<dbReference type="Pfam" id="PF00071">
    <property type="entry name" value="Ras"/>
    <property type="match status" value="1"/>
</dbReference>
<evidence type="ECO:0000256" key="1">
    <source>
        <dbReference type="ARBA" id="ARBA00022741"/>
    </source>
</evidence>
<dbReference type="InterPro" id="IPR005225">
    <property type="entry name" value="Small_GTP-bd"/>
</dbReference>
<evidence type="ECO:0000313" key="4">
    <source>
        <dbReference type="Proteomes" id="UP001521116"/>
    </source>
</evidence>
<dbReference type="PRINTS" id="PR00449">
    <property type="entry name" value="RASTRNSFRMNG"/>
</dbReference>
<dbReference type="CDD" id="cd04128">
    <property type="entry name" value="Spg1"/>
    <property type="match status" value="1"/>
</dbReference>
<protein>
    <submittedName>
        <fullName evidence="3">Ras GTPase tem1</fullName>
    </submittedName>
</protein>
<keyword evidence="1" id="KW-0547">Nucleotide-binding</keyword>
<dbReference type="Gene3D" id="3.40.50.300">
    <property type="entry name" value="P-loop containing nucleotide triphosphate hydrolases"/>
    <property type="match status" value="1"/>
</dbReference>
<dbReference type="NCBIfam" id="TIGR00231">
    <property type="entry name" value="small_GTP"/>
    <property type="match status" value="1"/>
</dbReference>
<dbReference type="SMART" id="SM00174">
    <property type="entry name" value="RHO"/>
    <property type="match status" value="1"/>
</dbReference>
<gene>
    <name evidence="3" type="primary">TEM1</name>
    <name evidence="3" type="ORF">SLS56_006006</name>
</gene>
<dbReference type="PROSITE" id="PS51419">
    <property type="entry name" value="RAB"/>
    <property type="match status" value="1"/>
</dbReference>
<dbReference type="SUPFAM" id="SSF52540">
    <property type="entry name" value="P-loop containing nucleoside triphosphate hydrolases"/>
    <property type="match status" value="1"/>
</dbReference>
<comment type="caution">
    <text evidence="3">The sequence shown here is derived from an EMBL/GenBank/DDBJ whole genome shotgun (WGS) entry which is preliminary data.</text>
</comment>
<dbReference type="InterPro" id="IPR001806">
    <property type="entry name" value="Small_GTPase"/>
</dbReference>
<evidence type="ECO:0000256" key="2">
    <source>
        <dbReference type="SAM" id="MobiDB-lite"/>
    </source>
</evidence>
<dbReference type="EMBL" id="JAJVDC020000065">
    <property type="protein sequence ID" value="KAL1628076.1"/>
    <property type="molecule type" value="Genomic_DNA"/>
</dbReference>
<accession>A0ABR3SRV9</accession>
<dbReference type="SMART" id="SM00175">
    <property type="entry name" value="RAB"/>
    <property type="match status" value="1"/>
</dbReference>
<sequence>MDSPADNAPPEPALEPHDPPVNLPLNEQHPTEGGDDSVDTTVTAAPQMPDLSSALNGSAYQPASPEHPRPSTSYSDTGFNRPYSSDHNSGPTGYHNFSTPSDADTPPRYQNNGARPSSRPSSGMAYTHSDGGSRTYQEQNQRGSQQQMGDKQNTSVVIKVGMVGDAQIGKTSLMVKYVEGSWDEDYIQTLGVNFMEKTISIRNTEITFSIWDLGGQREFVNMLPLVCNDAVAILFMFDLTRKSTLNSIKEWYRQGRGFNKTAIPFLVGTKYDHFVNFPREEQEEISNQAKRFAKAMKASLIFSSTSHSINVQKIFKIVLSKAFDLRCTIPEIENVGEPLLLYQSVG</sequence>
<feature type="region of interest" description="Disordered" evidence="2">
    <location>
        <begin position="1"/>
        <end position="152"/>
    </location>
</feature>
<feature type="compositionally biased region" description="Polar residues" evidence="2">
    <location>
        <begin position="70"/>
        <end position="121"/>
    </location>
</feature>